<keyword evidence="4 5" id="KW-0472">Membrane</keyword>
<comment type="subcellular location">
    <subcellularLocation>
        <location evidence="1">Membrane</location>
        <topology evidence="1">Multi-pass membrane protein</topology>
    </subcellularLocation>
</comment>
<sequence>MNQKPNNHYTARILAKVFDIKVAEILSLPLREFILVRINGEILNQILPYIMTFIVFIIYDTSFQFFAKGSLGKKIFNIHLVSNENQEIPITIILYRSFYVFCFGLGFMIPKISILFALFSIFYLFKNGTTHWDKVLKIKIVFKQISIFRMVMIAFCFLILLNSYFRLIKDYY</sequence>
<evidence type="ECO:0000256" key="5">
    <source>
        <dbReference type="SAM" id="Phobius"/>
    </source>
</evidence>
<protein>
    <submittedName>
        <fullName evidence="7">RDD family protein</fullName>
    </submittedName>
</protein>
<organism evidence="7 8">
    <name type="scientific">Leptospira harrisiae</name>
    <dbReference type="NCBI Taxonomy" id="2023189"/>
    <lineage>
        <taxon>Bacteria</taxon>
        <taxon>Pseudomonadati</taxon>
        <taxon>Spirochaetota</taxon>
        <taxon>Spirochaetia</taxon>
        <taxon>Leptospirales</taxon>
        <taxon>Leptospiraceae</taxon>
        <taxon>Leptospira</taxon>
    </lineage>
</organism>
<dbReference type="Pfam" id="PF06271">
    <property type="entry name" value="RDD"/>
    <property type="match status" value="1"/>
</dbReference>
<evidence type="ECO:0000256" key="1">
    <source>
        <dbReference type="ARBA" id="ARBA00004141"/>
    </source>
</evidence>
<dbReference type="Proteomes" id="UP000232145">
    <property type="component" value="Unassembled WGS sequence"/>
</dbReference>
<evidence type="ECO:0000256" key="4">
    <source>
        <dbReference type="ARBA" id="ARBA00023136"/>
    </source>
</evidence>
<dbReference type="RefSeq" id="WP_100744754.1">
    <property type="nucleotide sequence ID" value="NZ_NPDW01000002.1"/>
</dbReference>
<evidence type="ECO:0000256" key="2">
    <source>
        <dbReference type="ARBA" id="ARBA00022692"/>
    </source>
</evidence>
<proteinExistence type="predicted"/>
<feature type="transmembrane region" description="Helical" evidence="5">
    <location>
        <begin position="98"/>
        <end position="125"/>
    </location>
</feature>
<keyword evidence="2 5" id="KW-0812">Transmembrane</keyword>
<feature type="transmembrane region" description="Helical" evidence="5">
    <location>
        <begin position="46"/>
        <end position="67"/>
    </location>
</feature>
<dbReference type="GO" id="GO:0016020">
    <property type="term" value="C:membrane"/>
    <property type="evidence" value="ECO:0007669"/>
    <property type="project" value="UniProtKB-SubCell"/>
</dbReference>
<dbReference type="EMBL" id="NPDX01000002">
    <property type="protein sequence ID" value="PJZ84706.1"/>
    <property type="molecule type" value="Genomic_DNA"/>
</dbReference>
<evidence type="ECO:0000256" key="3">
    <source>
        <dbReference type="ARBA" id="ARBA00022989"/>
    </source>
</evidence>
<keyword evidence="8" id="KW-1185">Reference proteome</keyword>
<dbReference type="InterPro" id="IPR010432">
    <property type="entry name" value="RDD"/>
</dbReference>
<feature type="domain" description="RDD" evidence="6">
    <location>
        <begin position="10"/>
        <end position="134"/>
    </location>
</feature>
<dbReference type="AlphaFoldDB" id="A0A2N0AK74"/>
<comment type="caution">
    <text evidence="7">The sequence shown here is derived from an EMBL/GenBank/DDBJ whole genome shotgun (WGS) entry which is preliminary data.</text>
</comment>
<evidence type="ECO:0000313" key="8">
    <source>
        <dbReference type="Proteomes" id="UP000232145"/>
    </source>
</evidence>
<evidence type="ECO:0000259" key="6">
    <source>
        <dbReference type="Pfam" id="PF06271"/>
    </source>
</evidence>
<gene>
    <name evidence="7" type="ORF">CH364_11750</name>
</gene>
<evidence type="ECO:0000313" key="7">
    <source>
        <dbReference type="EMBL" id="PJZ84706.1"/>
    </source>
</evidence>
<dbReference type="OrthoDB" id="326659at2"/>
<feature type="transmembrane region" description="Helical" evidence="5">
    <location>
        <begin position="145"/>
        <end position="165"/>
    </location>
</feature>
<keyword evidence="3 5" id="KW-1133">Transmembrane helix</keyword>
<reference evidence="7 8" key="1">
    <citation type="submission" date="2017-07" db="EMBL/GenBank/DDBJ databases">
        <title>Leptospira spp. isolated from tropical soils.</title>
        <authorList>
            <person name="Thibeaux R."/>
            <person name="Iraola G."/>
            <person name="Ferres I."/>
            <person name="Bierque E."/>
            <person name="Girault D."/>
            <person name="Soupe-Gilbert M.-E."/>
            <person name="Picardeau M."/>
            <person name="Goarant C."/>
        </authorList>
    </citation>
    <scope>NUCLEOTIDE SEQUENCE [LARGE SCALE GENOMIC DNA]</scope>
    <source>
        <strain evidence="7 8">FH2-B-A1</strain>
    </source>
</reference>
<name>A0A2N0AK74_9LEPT</name>
<accession>A0A2N0AK74</accession>